<dbReference type="PROSITE" id="PS51447">
    <property type="entry name" value="FDX_ACB"/>
    <property type="match status" value="1"/>
</dbReference>
<evidence type="ECO:0000313" key="1">
    <source>
        <dbReference type="EMBL" id="EKC23301.1"/>
    </source>
</evidence>
<dbReference type="GO" id="GO:0005737">
    <property type="term" value="C:cytoplasm"/>
    <property type="evidence" value="ECO:0007669"/>
    <property type="project" value="TreeGrafter"/>
</dbReference>
<dbReference type="Gene3D" id="3.40.50.150">
    <property type="entry name" value="Vaccinia Virus protein VP39"/>
    <property type="match status" value="1"/>
</dbReference>
<dbReference type="PANTHER" id="PTHR11538:SF26">
    <property type="entry name" value="FERREDOXIN-FOLD ANTICODON-BINDING DOMAIN-CONTAINING PROTEIN 1"/>
    <property type="match status" value="1"/>
</dbReference>
<dbReference type="GO" id="GO:0070042">
    <property type="term" value="F:rRNA (uridine-N3-)-methyltransferase activity"/>
    <property type="evidence" value="ECO:0007669"/>
    <property type="project" value="InterPro"/>
</dbReference>
<organism evidence="1">
    <name type="scientific">Magallana gigas</name>
    <name type="common">Pacific oyster</name>
    <name type="synonym">Crassostrea gigas</name>
    <dbReference type="NCBI Taxonomy" id="29159"/>
    <lineage>
        <taxon>Eukaryota</taxon>
        <taxon>Metazoa</taxon>
        <taxon>Spiralia</taxon>
        <taxon>Lophotrochozoa</taxon>
        <taxon>Mollusca</taxon>
        <taxon>Bivalvia</taxon>
        <taxon>Autobranchia</taxon>
        <taxon>Pteriomorphia</taxon>
        <taxon>Ostreida</taxon>
        <taxon>Ostreoidea</taxon>
        <taxon>Ostreidae</taxon>
        <taxon>Magallana</taxon>
    </lineage>
</organism>
<dbReference type="InterPro" id="IPR029063">
    <property type="entry name" value="SAM-dependent_MTases_sf"/>
</dbReference>
<dbReference type="OrthoDB" id="273345at2759"/>
<dbReference type="InterPro" id="IPR019446">
    <property type="entry name" value="BMT5-like"/>
</dbReference>
<dbReference type="SUPFAM" id="SSF54991">
    <property type="entry name" value="Anticodon-binding domain of PheRS"/>
    <property type="match status" value="1"/>
</dbReference>
<dbReference type="PANTHER" id="PTHR11538">
    <property type="entry name" value="PHENYLALANYL-TRNA SYNTHETASE"/>
    <property type="match status" value="1"/>
</dbReference>
<dbReference type="KEGG" id="crg:105340523"/>
<sequence length="543" mass="61953">MNRPFRGHLLLVGEGDFSLSVSLLSCLPRNLWGNITSTSFESDVTILKHKTAKDNIQLLREHGVNVFLNTDATNLLNHEEVKKKKYCRIVFNFPHAGGKSNHKKNRKLLKDFFCSALEVLEEGGEVYVSLCRGQGGTPADWPRRKWHDSWQVVAMAACADLVLQEVVPFVAHSLSDYSSTGFRSQDKGFNTEGALTHIFVRTESIQIPDDSLQICHELNCRHNNYIMQKTSRKLHKEDGNPVCYLAKNLETELTEKLKFQSCDIDFLVSPNTLPCQCQTVKDSKNISETIEKLCDNDQSLGVPEKLLQKEPVLCTVQTIEEGPISLEGLPVMHCIMGSVPEPHVIKSEAICRLLSQVVSHVSKGDCELKTRGTKIYVCRNTDYIDVGKIFSHFEGHYSYELFFLNLDKLAVALFQLPNIRILWSLDSRVITSFHRMLTSDPPLVFPIVSLYPLVFSHDMSFWENAEQSFNEQEFLSVVREVCGDVVVCVELLDRFHSVELNKFSRCYRLQFQSFDRALSYNTSWRIQSCLRLCVANQMKVELR</sequence>
<gene>
    <name evidence="1" type="ORF">CGI_10010982</name>
</gene>
<dbReference type="InterPro" id="IPR005121">
    <property type="entry name" value="Fdx_antiC-bd"/>
</dbReference>
<accession>K1QP21</accession>
<dbReference type="SUPFAM" id="SSF53335">
    <property type="entry name" value="S-adenosyl-L-methionine-dependent methyltransferases"/>
    <property type="match status" value="1"/>
</dbReference>
<name>K1QP21_MAGGI</name>
<dbReference type="AlphaFoldDB" id="K1QP21"/>
<dbReference type="SMART" id="SM00896">
    <property type="entry name" value="FDX-ACB"/>
    <property type="match status" value="1"/>
</dbReference>
<dbReference type="Gene3D" id="3.30.70.380">
    <property type="entry name" value="Ferrodoxin-fold anticodon-binding domain"/>
    <property type="match status" value="1"/>
</dbReference>
<dbReference type="InterPro" id="IPR036690">
    <property type="entry name" value="Fdx_antiC-bd_sf"/>
</dbReference>
<dbReference type="EMBL" id="JH817582">
    <property type="protein sequence ID" value="EKC23301.1"/>
    <property type="molecule type" value="Genomic_DNA"/>
</dbReference>
<dbReference type="Pfam" id="PF10354">
    <property type="entry name" value="BMT5-like"/>
    <property type="match status" value="1"/>
</dbReference>
<dbReference type="InParanoid" id="K1QP21"/>
<dbReference type="GO" id="GO:0070475">
    <property type="term" value="P:rRNA base methylation"/>
    <property type="evidence" value="ECO:0007669"/>
    <property type="project" value="InterPro"/>
</dbReference>
<dbReference type="HOGENOM" id="CLU_030162_0_0_1"/>
<protein>
    <submittedName>
        <fullName evidence="1">Ferredoxin-fold anticodon-binding domain-containing protein 1</fullName>
    </submittedName>
</protein>
<proteinExistence type="predicted"/>
<reference evidence="1" key="1">
    <citation type="journal article" date="2012" name="Nature">
        <title>The oyster genome reveals stress adaptation and complexity of shell formation.</title>
        <authorList>
            <person name="Zhang G."/>
            <person name="Fang X."/>
            <person name="Guo X."/>
            <person name="Li L."/>
            <person name="Luo R."/>
            <person name="Xu F."/>
            <person name="Yang P."/>
            <person name="Zhang L."/>
            <person name="Wang X."/>
            <person name="Qi H."/>
            <person name="Xiong Z."/>
            <person name="Que H."/>
            <person name="Xie Y."/>
            <person name="Holland P.W."/>
            <person name="Paps J."/>
            <person name="Zhu Y."/>
            <person name="Wu F."/>
            <person name="Chen Y."/>
            <person name="Wang J."/>
            <person name="Peng C."/>
            <person name="Meng J."/>
            <person name="Yang L."/>
            <person name="Liu J."/>
            <person name="Wen B."/>
            <person name="Zhang N."/>
            <person name="Huang Z."/>
            <person name="Zhu Q."/>
            <person name="Feng Y."/>
            <person name="Mount A."/>
            <person name="Hedgecock D."/>
            <person name="Xu Z."/>
            <person name="Liu Y."/>
            <person name="Domazet-Loso T."/>
            <person name="Du Y."/>
            <person name="Sun X."/>
            <person name="Zhang S."/>
            <person name="Liu B."/>
            <person name="Cheng P."/>
            <person name="Jiang X."/>
            <person name="Li J."/>
            <person name="Fan D."/>
            <person name="Wang W."/>
            <person name="Fu W."/>
            <person name="Wang T."/>
            <person name="Wang B."/>
            <person name="Zhang J."/>
            <person name="Peng Z."/>
            <person name="Li Y."/>
            <person name="Li N."/>
            <person name="Wang J."/>
            <person name="Chen M."/>
            <person name="He Y."/>
            <person name="Tan F."/>
            <person name="Song X."/>
            <person name="Zheng Q."/>
            <person name="Huang R."/>
            <person name="Yang H."/>
            <person name="Du X."/>
            <person name="Chen L."/>
            <person name="Yang M."/>
            <person name="Gaffney P.M."/>
            <person name="Wang S."/>
            <person name="Luo L."/>
            <person name="She Z."/>
            <person name="Ming Y."/>
            <person name="Huang W."/>
            <person name="Zhang S."/>
            <person name="Huang B."/>
            <person name="Zhang Y."/>
            <person name="Qu T."/>
            <person name="Ni P."/>
            <person name="Miao G."/>
            <person name="Wang J."/>
            <person name="Wang Q."/>
            <person name="Steinberg C.E."/>
            <person name="Wang H."/>
            <person name="Li N."/>
            <person name="Qian L."/>
            <person name="Zhang G."/>
            <person name="Li Y."/>
            <person name="Yang H."/>
            <person name="Liu X."/>
            <person name="Wang J."/>
            <person name="Yin Y."/>
            <person name="Wang J."/>
        </authorList>
    </citation>
    <scope>NUCLEOTIDE SEQUENCE [LARGE SCALE GENOMIC DNA]</scope>
    <source>
        <strain evidence="1">05x7-T-G4-1.051#20</strain>
    </source>
</reference>